<evidence type="ECO:0000313" key="2">
    <source>
        <dbReference type="Proteomes" id="UP000215914"/>
    </source>
</evidence>
<accession>A0A251RR00</accession>
<proteinExistence type="predicted"/>
<dbReference type="Proteomes" id="UP000215914">
    <property type="component" value="Chromosome 17"/>
</dbReference>
<name>A0A251RR00_HELAN</name>
<evidence type="ECO:0000313" key="1">
    <source>
        <dbReference type="EMBL" id="OTF86651.1"/>
    </source>
</evidence>
<reference evidence="2" key="1">
    <citation type="journal article" date="2017" name="Nature">
        <title>The sunflower genome provides insights into oil metabolism, flowering and Asterid evolution.</title>
        <authorList>
            <person name="Badouin H."/>
            <person name="Gouzy J."/>
            <person name="Grassa C.J."/>
            <person name="Murat F."/>
            <person name="Staton S.E."/>
            <person name="Cottret L."/>
            <person name="Lelandais-Briere C."/>
            <person name="Owens G.L."/>
            <person name="Carrere S."/>
            <person name="Mayjonade B."/>
            <person name="Legrand L."/>
            <person name="Gill N."/>
            <person name="Kane N.C."/>
            <person name="Bowers J.E."/>
            <person name="Hubner S."/>
            <person name="Bellec A."/>
            <person name="Berard A."/>
            <person name="Berges H."/>
            <person name="Blanchet N."/>
            <person name="Boniface M.C."/>
            <person name="Brunel D."/>
            <person name="Catrice O."/>
            <person name="Chaidir N."/>
            <person name="Claudel C."/>
            <person name="Donnadieu C."/>
            <person name="Faraut T."/>
            <person name="Fievet G."/>
            <person name="Helmstetter N."/>
            <person name="King M."/>
            <person name="Knapp S.J."/>
            <person name="Lai Z."/>
            <person name="Le Paslier M.C."/>
            <person name="Lippi Y."/>
            <person name="Lorenzon L."/>
            <person name="Mandel J.R."/>
            <person name="Marage G."/>
            <person name="Marchand G."/>
            <person name="Marquand E."/>
            <person name="Bret-Mestries E."/>
            <person name="Morien E."/>
            <person name="Nambeesan S."/>
            <person name="Nguyen T."/>
            <person name="Pegot-Espagnet P."/>
            <person name="Pouilly N."/>
            <person name="Raftis F."/>
            <person name="Sallet E."/>
            <person name="Schiex T."/>
            <person name="Thomas J."/>
            <person name="Vandecasteele C."/>
            <person name="Vares D."/>
            <person name="Vear F."/>
            <person name="Vautrin S."/>
            <person name="Crespi M."/>
            <person name="Mangin B."/>
            <person name="Burke J.M."/>
            <person name="Salse J."/>
            <person name="Munos S."/>
            <person name="Vincourt P."/>
            <person name="Rieseberg L.H."/>
            <person name="Langlade N.B."/>
        </authorList>
    </citation>
    <scope>NUCLEOTIDE SEQUENCE [LARGE SCALE GENOMIC DNA]</scope>
    <source>
        <strain evidence="2">cv. SF193</strain>
    </source>
</reference>
<dbReference type="EMBL" id="CM007906">
    <property type="protein sequence ID" value="OTF86651.1"/>
    <property type="molecule type" value="Genomic_DNA"/>
</dbReference>
<dbReference type="AlphaFoldDB" id="A0A251RR00"/>
<keyword evidence="2" id="KW-1185">Reference proteome</keyword>
<gene>
    <name evidence="1" type="ORF">HannXRQ_Chr17g0553101</name>
</gene>
<sequence length="76" mass="8654">MISSLAVKAKMGGSCIQLEIINYELWLAGSNMHNIYMHGMVRIIGRIQTHSTYGFVLLLERWSKRFGPLPRTWSGS</sequence>
<protein>
    <submittedName>
        <fullName evidence="1">Uncharacterized protein</fullName>
    </submittedName>
</protein>
<organism evidence="1 2">
    <name type="scientific">Helianthus annuus</name>
    <name type="common">Common sunflower</name>
    <dbReference type="NCBI Taxonomy" id="4232"/>
    <lineage>
        <taxon>Eukaryota</taxon>
        <taxon>Viridiplantae</taxon>
        <taxon>Streptophyta</taxon>
        <taxon>Embryophyta</taxon>
        <taxon>Tracheophyta</taxon>
        <taxon>Spermatophyta</taxon>
        <taxon>Magnoliopsida</taxon>
        <taxon>eudicotyledons</taxon>
        <taxon>Gunneridae</taxon>
        <taxon>Pentapetalae</taxon>
        <taxon>asterids</taxon>
        <taxon>campanulids</taxon>
        <taxon>Asterales</taxon>
        <taxon>Asteraceae</taxon>
        <taxon>Asteroideae</taxon>
        <taxon>Heliantheae alliance</taxon>
        <taxon>Heliantheae</taxon>
        <taxon>Helianthus</taxon>
    </lineage>
</organism>
<dbReference type="InParanoid" id="A0A251RR00"/>